<evidence type="ECO:0000313" key="2">
    <source>
        <dbReference type="Proteomes" id="UP001333110"/>
    </source>
</evidence>
<dbReference type="Proteomes" id="UP001333110">
    <property type="component" value="Unassembled WGS sequence"/>
</dbReference>
<name>A0AAN7RQR3_MYCAM</name>
<accession>A0AAN7RQR3</accession>
<organism evidence="1 2">
    <name type="scientific">Mycteria americana</name>
    <name type="common">Wood stork</name>
    <dbReference type="NCBI Taxonomy" id="33587"/>
    <lineage>
        <taxon>Eukaryota</taxon>
        <taxon>Metazoa</taxon>
        <taxon>Chordata</taxon>
        <taxon>Craniata</taxon>
        <taxon>Vertebrata</taxon>
        <taxon>Euteleostomi</taxon>
        <taxon>Archelosauria</taxon>
        <taxon>Archosauria</taxon>
        <taxon>Dinosauria</taxon>
        <taxon>Saurischia</taxon>
        <taxon>Theropoda</taxon>
        <taxon>Coelurosauria</taxon>
        <taxon>Aves</taxon>
        <taxon>Neognathae</taxon>
        <taxon>Neoaves</taxon>
        <taxon>Aequornithes</taxon>
        <taxon>Ciconiiformes</taxon>
        <taxon>Ciconiidae</taxon>
        <taxon>Mycteria</taxon>
    </lineage>
</organism>
<gene>
    <name evidence="1" type="ORF">QYF61_013954</name>
</gene>
<dbReference type="AlphaFoldDB" id="A0AAN7RQR3"/>
<comment type="caution">
    <text evidence="1">The sequence shown here is derived from an EMBL/GenBank/DDBJ whole genome shotgun (WGS) entry which is preliminary data.</text>
</comment>
<proteinExistence type="predicted"/>
<evidence type="ECO:0000313" key="1">
    <source>
        <dbReference type="EMBL" id="KAK4806461.1"/>
    </source>
</evidence>
<protein>
    <submittedName>
        <fullName evidence="1">Uncharacterized protein</fullName>
    </submittedName>
</protein>
<sequence>MEQILLEDISKPMEEREVIRGSQQGFTKANVPGLSGGLLPWSNCISGQGKSYNITYLGFCMSFDMVPHNILAAILDRHGFDGWTVRWRRKWLAEHMQTVSWFRPSQQLNTTQLLTHSHPPVGWGRESEEQK</sequence>
<reference evidence="1 2" key="1">
    <citation type="journal article" date="2023" name="J. Hered.">
        <title>Chromosome-level genome of the wood stork (Mycteria americana) provides insight into avian chromosome evolution.</title>
        <authorList>
            <person name="Flamio R. Jr."/>
            <person name="Ramstad K.M."/>
        </authorList>
    </citation>
    <scope>NUCLEOTIDE SEQUENCE [LARGE SCALE GENOMIC DNA]</scope>
    <source>
        <strain evidence="1">JAX WOST 10</strain>
    </source>
</reference>
<keyword evidence="2" id="KW-1185">Reference proteome</keyword>
<dbReference type="EMBL" id="JAUNZN010000039">
    <property type="protein sequence ID" value="KAK4806461.1"/>
    <property type="molecule type" value="Genomic_DNA"/>
</dbReference>